<organism evidence="1 2">
    <name type="scientific">Cylindrodendrum hubeiense</name>
    <dbReference type="NCBI Taxonomy" id="595255"/>
    <lineage>
        <taxon>Eukaryota</taxon>
        <taxon>Fungi</taxon>
        <taxon>Dikarya</taxon>
        <taxon>Ascomycota</taxon>
        <taxon>Pezizomycotina</taxon>
        <taxon>Sordariomycetes</taxon>
        <taxon>Hypocreomycetidae</taxon>
        <taxon>Hypocreales</taxon>
        <taxon>Nectriaceae</taxon>
        <taxon>Cylindrodendrum</taxon>
    </lineage>
</organism>
<dbReference type="EMBL" id="JAANBB010000002">
    <property type="protein sequence ID" value="KAF7557984.1"/>
    <property type="molecule type" value="Genomic_DNA"/>
</dbReference>
<reference evidence="1" key="1">
    <citation type="submission" date="2020-03" db="EMBL/GenBank/DDBJ databases">
        <title>Draft Genome Sequence of Cylindrodendrum hubeiense.</title>
        <authorList>
            <person name="Buettner E."/>
            <person name="Kellner H."/>
        </authorList>
    </citation>
    <scope>NUCLEOTIDE SEQUENCE</scope>
    <source>
        <strain evidence="1">IHI 201604</strain>
    </source>
</reference>
<dbReference type="OrthoDB" id="5149872at2759"/>
<proteinExistence type="predicted"/>
<evidence type="ECO:0000313" key="1">
    <source>
        <dbReference type="EMBL" id="KAF7557984.1"/>
    </source>
</evidence>
<comment type="caution">
    <text evidence="1">The sequence shown here is derived from an EMBL/GenBank/DDBJ whole genome shotgun (WGS) entry which is preliminary data.</text>
</comment>
<gene>
    <name evidence="1" type="ORF">G7Z17_g222</name>
</gene>
<dbReference type="AlphaFoldDB" id="A0A9P5LDJ1"/>
<keyword evidence="2" id="KW-1185">Reference proteome</keyword>
<dbReference type="Proteomes" id="UP000722485">
    <property type="component" value="Unassembled WGS sequence"/>
</dbReference>
<name>A0A9P5LDJ1_9HYPO</name>
<accession>A0A9P5LDJ1</accession>
<evidence type="ECO:0000313" key="2">
    <source>
        <dbReference type="Proteomes" id="UP000722485"/>
    </source>
</evidence>
<protein>
    <submittedName>
        <fullName evidence="1">Uncharacterized protein</fullName>
    </submittedName>
</protein>
<sequence length="260" mass="29887">MRTIETERAMSLQLPFEDEPFQIVIDGLMGCTAIVIASNRAVWMTHLWETYSNGKPVYTNEVEYRQDSLSTEEDEEFYTWMTDQEAISEDPDDEYRDNRKSYKAFEDRVLSFLKGETVPTPRTKNSKGAYLRPRGPGITPDLFDNPQIWLVVPMAVDIAGTKTVTIKGKNTIVTGEGKGEKFTYEKRVMERIAPLIMERLGVDEMSIVGYARLRENIPSHAKLLQEERGRVLFQYDPDSDGNGQKGWRVFIESLYSRFSV</sequence>